<dbReference type="Proteomes" id="UP000237686">
    <property type="component" value="Unassembled WGS sequence"/>
</dbReference>
<accession>A0A8E2RZN4</accession>
<evidence type="ECO:0000313" key="1">
    <source>
        <dbReference type="EMBL" id="PRF27913.1"/>
    </source>
</evidence>
<gene>
    <name evidence="1" type="ORF">C6P98_02305</name>
</gene>
<reference evidence="1 2" key="1">
    <citation type="submission" date="2018-03" db="EMBL/GenBank/DDBJ databases">
        <authorList>
            <person name="Nguyen K."/>
            <person name="Fouts D."/>
            <person name="Sutton G."/>
        </authorList>
    </citation>
    <scope>NUCLEOTIDE SEQUENCE [LARGE SCALE GENOMIC DNA]</scope>
    <source>
        <strain evidence="1 2">AU17135</strain>
    </source>
</reference>
<sequence>MPPFLTDAELRRIAEPLRQPAAIMRWFRRAGFEVKKKPNGMPLVSRAHFEQVMCGRAVASDIDRGTGDCSPDTAALLQRFARSNKKKKAN</sequence>
<name>A0A8E2RZN4_9BURK</name>
<dbReference type="AlphaFoldDB" id="A0A8E2RZN4"/>
<evidence type="ECO:0000313" key="2">
    <source>
        <dbReference type="Proteomes" id="UP000237686"/>
    </source>
</evidence>
<dbReference type="EMBL" id="PVFZ01000008">
    <property type="protein sequence ID" value="PRF27913.1"/>
    <property type="molecule type" value="Genomic_DNA"/>
</dbReference>
<comment type="caution">
    <text evidence="1">The sequence shown here is derived from an EMBL/GenBank/DDBJ whole genome shotgun (WGS) entry which is preliminary data.</text>
</comment>
<protein>
    <recommendedName>
        <fullName evidence="3">DUF4224 domain-containing protein</fullName>
    </recommendedName>
</protein>
<proteinExistence type="predicted"/>
<evidence type="ECO:0008006" key="3">
    <source>
        <dbReference type="Google" id="ProtNLM"/>
    </source>
</evidence>
<organism evidence="1 2">
    <name type="scientific">Burkholderia multivorans</name>
    <dbReference type="NCBI Taxonomy" id="87883"/>
    <lineage>
        <taxon>Bacteria</taxon>
        <taxon>Pseudomonadati</taxon>
        <taxon>Pseudomonadota</taxon>
        <taxon>Betaproteobacteria</taxon>
        <taxon>Burkholderiales</taxon>
        <taxon>Burkholderiaceae</taxon>
        <taxon>Burkholderia</taxon>
        <taxon>Burkholderia cepacia complex</taxon>
    </lineage>
</organism>